<keyword evidence="1" id="KW-0677">Repeat</keyword>
<dbReference type="InterPro" id="IPR056884">
    <property type="entry name" value="NPHP3-like_N"/>
</dbReference>
<dbReference type="EMBL" id="LATX01001003">
    <property type="protein sequence ID" value="KTB44077.1"/>
    <property type="molecule type" value="Genomic_DNA"/>
</dbReference>
<dbReference type="eggNOG" id="ENOG502QWK4">
    <property type="taxonomic scope" value="Eukaryota"/>
</dbReference>
<evidence type="ECO:0000259" key="2">
    <source>
        <dbReference type="Pfam" id="PF24883"/>
    </source>
</evidence>
<dbReference type="SUPFAM" id="SSF52540">
    <property type="entry name" value="P-loop containing nucleoside triphosphate hydrolases"/>
    <property type="match status" value="1"/>
</dbReference>
<dbReference type="Pfam" id="PF24883">
    <property type="entry name" value="NPHP3_N"/>
    <property type="match status" value="1"/>
</dbReference>
<reference evidence="3 4" key="1">
    <citation type="submission" date="2015-12" db="EMBL/GenBank/DDBJ databases">
        <title>Draft genome sequence of Moniliophthora roreri, the causal agent of frosty pod rot of cacao.</title>
        <authorList>
            <person name="Aime M.C."/>
            <person name="Diaz-Valderrama J.R."/>
            <person name="Kijpornyongpan T."/>
            <person name="Phillips-Mora W."/>
        </authorList>
    </citation>
    <scope>NUCLEOTIDE SEQUENCE [LARGE SCALE GENOMIC DNA]</scope>
    <source>
        <strain evidence="3 4">MCA 2952</strain>
    </source>
</reference>
<sequence>MSGLGINESSQQPNATRLRSFTSTSATCLPIMAVNGASSVSIHGGAYNLVHGEQMNTNTTNYFGSPDVTLEKLAAHAAMNATCNSGKRFPPPNCYPGTRTNTLDTLSRWIEDDTRTTKVYWVYGSAGVGKTAIAQKLSEDYASSRLAAAFFFSRNDSTCDKLDPFVATVAYQLCTFDTLRNVIGPLVIEAIRLNPNIFLTSSENQFRKLLLEPYSKLELDQQRQLPNLIVVDGLDECIDPSSQQGLLDIIGHAILFSVPMSFIFLILSRPEPQIRHGFDSTNFVSILECLPISDETIRFLGHLSESDCDIERYLSGQFSLLRKKHRAALRDEGPSWPSRDAIRDLVRRASGQFLFAVTVIKYIDTRDHLPQDRLKTILMAQASDNPDSPYPDLDLLYRQILSVCRNWGRVRPILRLLVTPHPEDTEDVSTIRWRSTPIIASLLKLRTGEVETLLSRLHSVIYVPEDEGSDMYILHVSFTEFLLDSTRSREHHTPEMPQAEYKDLLAVLLLRKLAAFTTFYPPYQPSAYSFDAALVIWQQKLGSVDDLTHFACGHWIDYCVEVESPSADLIAELNRFDPYPVAAILLSNLILELPWLCLWKDGISWSKSLRIEATQTFTTKLESFFFGFDITFGPMTTRRIAIQMTSQLEKSLVYLGDIAEFRLLISFYHFHHRTVFPLLLPSSSDTAATLPSTWVTAHVTTANGEVLYRVSDAFSSHPNHQEYLANLKDGLSEMARQDLVKGEDVACLKALLDKRQEQFAVLADITVCSAESCEFCNGKDLFFDS</sequence>
<organism evidence="3 4">
    <name type="scientific">Moniliophthora roreri</name>
    <name type="common">Frosty pod rot fungus</name>
    <name type="synonym">Monilia roreri</name>
    <dbReference type="NCBI Taxonomy" id="221103"/>
    <lineage>
        <taxon>Eukaryota</taxon>
        <taxon>Fungi</taxon>
        <taxon>Dikarya</taxon>
        <taxon>Basidiomycota</taxon>
        <taxon>Agaricomycotina</taxon>
        <taxon>Agaricomycetes</taxon>
        <taxon>Agaricomycetidae</taxon>
        <taxon>Agaricales</taxon>
        <taxon>Marasmiineae</taxon>
        <taxon>Marasmiaceae</taxon>
        <taxon>Moniliophthora</taxon>
    </lineage>
</organism>
<proteinExistence type="predicted"/>
<feature type="domain" description="Nephrocystin 3-like N-terminal" evidence="2">
    <location>
        <begin position="105"/>
        <end position="269"/>
    </location>
</feature>
<protein>
    <recommendedName>
        <fullName evidence="2">Nephrocystin 3-like N-terminal domain-containing protein</fullName>
    </recommendedName>
</protein>
<accession>A0A0W0G6A2</accession>
<evidence type="ECO:0000313" key="4">
    <source>
        <dbReference type="Proteomes" id="UP000054988"/>
    </source>
</evidence>
<evidence type="ECO:0000313" key="3">
    <source>
        <dbReference type="EMBL" id="KTB44077.1"/>
    </source>
</evidence>
<name>A0A0W0G6A2_MONRR</name>
<comment type="caution">
    <text evidence="3">The sequence shown here is derived from an EMBL/GenBank/DDBJ whole genome shotgun (WGS) entry which is preliminary data.</text>
</comment>
<dbReference type="Gene3D" id="3.40.50.300">
    <property type="entry name" value="P-loop containing nucleotide triphosphate hydrolases"/>
    <property type="match status" value="1"/>
</dbReference>
<gene>
    <name evidence="3" type="ORF">WG66_3333</name>
</gene>
<dbReference type="PANTHER" id="PTHR10039">
    <property type="entry name" value="AMELOGENIN"/>
    <property type="match status" value="1"/>
</dbReference>
<dbReference type="Proteomes" id="UP000054988">
    <property type="component" value="Unassembled WGS sequence"/>
</dbReference>
<evidence type="ECO:0000256" key="1">
    <source>
        <dbReference type="ARBA" id="ARBA00022737"/>
    </source>
</evidence>
<dbReference type="AlphaFoldDB" id="A0A0W0G6A2"/>
<dbReference type="InterPro" id="IPR027417">
    <property type="entry name" value="P-loop_NTPase"/>
</dbReference>